<evidence type="ECO:0000313" key="2">
    <source>
        <dbReference type="Proteomes" id="UP000325255"/>
    </source>
</evidence>
<dbReference type="AlphaFoldDB" id="A0A5M6J4S2"/>
<keyword evidence="2" id="KW-1185">Reference proteome</keyword>
<dbReference type="EMBL" id="VWPK01000001">
    <property type="protein sequence ID" value="KAA5614578.1"/>
    <property type="molecule type" value="Genomic_DNA"/>
</dbReference>
<comment type="caution">
    <text evidence="1">The sequence shown here is derived from an EMBL/GenBank/DDBJ whole genome shotgun (WGS) entry which is preliminary data.</text>
</comment>
<dbReference type="InterPro" id="IPR014910">
    <property type="entry name" value="YdhR"/>
</dbReference>
<evidence type="ECO:0000313" key="1">
    <source>
        <dbReference type="EMBL" id="KAA5614578.1"/>
    </source>
</evidence>
<reference evidence="1 2" key="1">
    <citation type="submission" date="2019-09" db="EMBL/GenBank/DDBJ databases">
        <title>Genome sequence of Rhodovastum atsumiense, a diverse member of the Acetobacteraceae family of non-sulfur purple photosynthetic bacteria.</title>
        <authorList>
            <person name="Meyer T."/>
            <person name="Kyndt J."/>
        </authorList>
    </citation>
    <scope>NUCLEOTIDE SEQUENCE [LARGE SCALE GENOMIC DNA]</scope>
    <source>
        <strain evidence="1 2">DSM 21279</strain>
    </source>
</reference>
<dbReference type="Pfam" id="PF08803">
    <property type="entry name" value="ydhR"/>
    <property type="match status" value="1"/>
</dbReference>
<dbReference type="Proteomes" id="UP000325255">
    <property type="component" value="Unassembled WGS sequence"/>
</dbReference>
<dbReference type="PANTHER" id="PTHR39169">
    <property type="match status" value="1"/>
</dbReference>
<name>A0A5M6J4S2_9PROT</name>
<sequence>MCVFILPGLALSISTKEPHMSVLLQVNFTPGPSQVAQTEDDKLESARRIAELPGLSWKIWIHDEENTTRGGIYLFDDLAHARDWGEEQLRSRLTEAGASDISIRYFTISEAPSRITRAPLEAHEAADA</sequence>
<organism evidence="1 2">
    <name type="scientific">Rhodovastum atsumiense</name>
    <dbReference type="NCBI Taxonomy" id="504468"/>
    <lineage>
        <taxon>Bacteria</taxon>
        <taxon>Pseudomonadati</taxon>
        <taxon>Pseudomonadota</taxon>
        <taxon>Alphaproteobacteria</taxon>
        <taxon>Acetobacterales</taxon>
        <taxon>Acetobacteraceae</taxon>
        <taxon>Rhodovastum</taxon>
    </lineage>
</organism>
<proteinExistence type="predicted"/>
<dbReference type="SUPFAM" id="SSF54909">
    <property type="entry name" value="Dimeric alpha+beta barrel"/>
    <property type="match status" value="1"/>
</dbReference>
<dbReference type="Gene3D" id="3.30.70.100">
    <property type="match status" value="1"/>
</dbReference>
<protein>
    <submittedName>
        <fullName evidence="1">YdhR family protein</fullName>
    </submittedName>
</protein>
<dbReference type="InterPro" id="IPR011008">
    <property type="entry name" value="Dimeric_a/b-barrel"/>
</dbReference>
<accession>A0A5M6J4S2</accession>
<gene>
    <name evidence="1" type="ORF">F1189_00120</name>
</gene>
<dbReference type="PANTHER" id="PTHR39169:SF1">
    <property type="entry name" value="MONOOXYGENASE YDHR-RELATED"/>
    <property type="match status" value="1"/>
</dbReference>
<dbReference type="OrthoDB" id="2065010at2"/>